<comment type="caution">
    <text evidence="1">The sequence shown here is derived from an EMBL/GenBank/DDBJ whole genome shotgun (WGS) entry which is preliminary data.</text>
</comment>
<evidence type="ECO:0000313" key="1">
    <source>
        <dbReference type="EMBL" id="CBI07830.1"/>
    </source>
</evidence>
<name>E6QKR0_9ZZZZ</name>
<protein>
    <submittedName>
        <fullName evidence="1">Uncharacterized protein</fullName>
    </submittedName>
</protein>
<dbReference type="AlphaFoldDB" id="E6QKR0"/>
<organism evidence="1">
    <name type="scientific">mine drainage metagenome</name>
    <dbReference type="NCBI Taxonomy" id="410659"/>
    <lineage>
        <taxon>unclassified sequences</taxon>
        <taxon>metagenomes</taxon>
        <taxon>ecological metagenomes</taxon>
    </lineage>
</organism>
<gene>
    <name evidence="1" type="ORF">CARN6_1227</name>
</gene>
<proteinExistence type="predicted"/>
<accession>E6QKR0</accession>
<dbReference type="EMBL" id="CABQ01000147">
    <property type="protein sequence ID" value="CBI07830.1"/>
    <property type="molecule type" value="Genomic_DNA"/>
</dbReference>
<reference evidence="1" key="1">
    <citation type="submission" date="2009-10" db="EMBL/GenBank/DDBJ databases">
        <title>Diversity of trophic interactions inside an arsenic-rich microbial ecosystem.</title>
        <authorList>
            <person name="Bertin P.N."/>
            <person name="Heinrich-Salmeron A."/>
            <person name="Pelletier E."/>
            <person name="Goulhen-Chollet F."/>
            <person name="Arsene-Ploetze F."/>
            <person name="Gallien S."/>
            <person name="Calteau A."/>
            <person name="Vallenet D."/>
            <person name="Casiot C."/>
            <person name="Chane-Woon-Ming B."/>
            <person name="Giloteaux L."/>
            <person name="Barakat M."/>
            <person name="Bonnefoy V."/>
            <person name="Bruneel O."/>
            <person name="Chandler M."/>
            <person name="Cleiss J."/>
            <person name="Duran R."/>
            <person name="Elbaz-Poulichet F."/>
            <person name="Fonknechten N."/>
            <person name="Lauga B."/>
            <person name="Mornico D."/>
            <person name="Ortet P."/>
            <person name="Schaeffer C."/>
            <person name="Siguier P."/>
            <person name="Alexander Thil Smith A."/>
            <person name="Van Dorsselaer A."/>
            <person name="Weissenbach J."/>
            <person name="Medigue C."/>
            <person name="Le Paslier D."/>
        </authorList>
    </citation>
    <scope>NUCLEOTIDE SEQUENCE</scope>
</reference>
<sequence>MAKCGCSGSGFDNHGLIVVFGDDSDTGVGIDADLMQENEETWIAFIESCDEVLSVYRGLGELDETSFATLFWAFGKNGIAVGAVSVFAEFFDESGLEGRGDGVFEPLGLGVNFVPLHAEYLTQHTLDEVMAKRSAVGGLFAADGETNDTVCLNIDKAIAFEALDGHGDSRS</sequence>